<reference evidence="1" key="1">
    <citation type="submission" date="2020-08" db="EMBL/GenBank/DDBJ databases">
        <title>Multicomponent nature underlies the extraordinary mechanical properties of spider dragline silk.</title>
        <authorList>
            <person name="Kono N."/>
            <person name="Nakamura H."/>
            <person name="Mori M."/>
            <person name="Yoshida Y."/>
            <person name="Ohtoshi R."/>
            <person name="Malay A.D."/>
            <person name="Moran D.A.P."/>
            <person name="Tomita M."/>
            <person name="Numata K."/>
            <person name="Arakawa K."/>
        </authorList>
    </citation>
    <scope>NUCLEOTIDE SEQUENCE</scope>
</reference>
<protein>
    <submittedName>
        <fullName evidence="1">Uncharacterized protein</fullName>
    </submittedName>
</protein>
<sequence length="182" mass="20731">MLYFTVTNTSLWFSTIQPIISIISKDISEKSPSLKNPKKVRTRMKTLLLAFFDPSQEQMTIEDTLSVFENFLRLETPQEFLLMEYRFLIYHIFSYLLVKIFPLSSTLPSGDDSNIPTHKLPSLSRVLLVGPLGPNADSSTIRNFPSVEQQVPFKMTRIQNINNGGIAVCLTIDEDVSKLIQE</sequence>
<organism evidence="1 2">
    <name type="scientific">Trichonephila clavipes</name>
    <name type="common">Golden silk orbweaver</name>
    <name type="synonym">Nephila clavipes</name>
    <dbReference type="NCBI Taxonomy" id="2585209"/>
    <lineage>
        <taxon>Eukaryota</taxon>
        <taxon>Metazoa</taxon>
        <taxon>Ecdysozoa</taxon>
        <taxon>Arthropoda</taxon>
        <taxon>Chelicerata</taxon>
        <taxon>Arachnida</taxon>
        <taxon>Araneae</taxon>
        <taxon>Araneomorphae</taxon>
        <taxon>Entelegynae</taxon>
        <taxon>Araneoidea</taxon>
        <taxon>Nephilidae</taxon>
        <taxon>Trichonephila</taxon>
    </lineage>
</organism>
<dbReference type="EMBL" id="BMAU01021390">
    <property type="protein sequence ID" value="GFY29918.1"/>
    <property type="molecule type" value="Genomic_DNA"/>
</dbReference>
<accession>A0A8X6W7T5</accession>
<evidence type="ECO:0000313" key="2">
    <source>
        <dbReference type="Proteomes" id="UP000887159"/>
    </source>
</evidence>
<proteinExistence type="predicted"/>
<comment type="caution">
    <text evidence="1">The sequence shown here is derived from an EMBL/GenBank/DDBJ whole genome shotgun (WGS) entry which is preliminary data.</text>
</comment>
<evidence type="ECO:0000313" key="1">
    <source>
        <dbReference type="EMBL" id="GFY29918.1"/>
    </source>
</evidence>
<keyword evidence="2" id="KW-1185">Reference proteome</keyword>
<name>A0A8X6W7T5_TRICX</name>
<gene>
    <name evidence="1" type="ORF">TNCV_4072311</name>
</gene>
<dbReference type="Proteomes" id="UP000887159">
    <property type="component" value="Unassembled WGS sequence"/>
</dbReference>
<dbReference type="AlphaFoldDB" id="A0A8X6W7T5"/>